<protein>
    <submittedName>
        <fullName evidence="2">ABC transporter substrate-binding protein</fullName>
    </submittedName>
</protein>
<dbReference type="AlphaFoldDB" id="A0A9Q4PVL5"/>
<accession>A0A9Q4PVL5</accession>
<evidence type="ECO:0000313" key="2">
    <source>
        <dbReference type="EMBL" id="MDE4907689.1"/>
    </source>
</evidence>
<dbReference type="Gene3D" id="3.40.50.1980">
    <property type="entry name" value="Nitrogenase molybdenum iron protein domain"/>
    <property type="match status" value="2"/>
</dbReference>
<dbReference type="PANTHER" id="PTHR30535">
    <property type="entry name" value="VITAMIN B12-BINDING PROTEIN"/>
    <property type="match status" value="1"/>
</dbReference>
<dbReference type="PANTHER" id="PTHR30535:SF34">
    <property type="entry name" value="MOLYBDATE-BINDING PROTEIN MOLA"/>
    <property type="match status" value="1"/>
</dbReference>
<dbReference type="Pfam" id="PF01497">
    <property type="entry name" value="Peripla_BP_2"/>
    <property type="match status" value="1"/>
</dbReference>
<dbReference type="PROSITE" id="PS51257">
    <property type="entry name" value="PROKAR_LIPOPROTEIN"/>
    <property type="match status" value="1"/>
</dbReference>
<name>A0A9Q4PVL5_9EURY</name>
<comment type="caution">
    <text evidence="2">The sequence shown here is derived from an EMBL/GenBank/DDBJ whole genome shotgun (WGS) entry which is preliminary data.</text>
</comment>
<dbReference type="InterPro" id="IPR002491">
    <property type="entry name" value="ABC_transptr_periplasmic_BD"/>
</dbReference>
<evidence type="ECO:0000313" key="3">
    <source>
        <dbReference type="Proteomes" id="UP001143747"/>
    </source>
</evidence>
<dbReference type="EMBL" id="JAKELO010000002">
    <property type="protein sequence ID" value="MDE4907689.1"/>
    <property type="molecule type" value="Genomic_DNA"/>
</dbReference>
<organism evidence="2 3">
    <name type="scientific">Methanogenium marinum</name>
    <dbReference type="NCBI Taxonomy" id="348610"/>
    <lineage>
        <taxon>Archaea</taxon>
        <taxon>Methanobacteriati</taxon>
        <taxon>Methanobacteriota</taxon>
        <taxon>Stenosarchaea group</taxon>
        <taxon>Methanomicrobia</taxon>
        <taxon>Methanomicrobiales</taxon>
        <taxon>Methanomicrobiaceae</taxon>
        <taxon>Methanogenium</taxon>
    </lineage>
</organism>
<dbReference type="SUPFAM" id="SSF53807">
    <property type="entry name" value="Helical backbone' metal receptor"/>
    <property type="match status" value="1"/>
</dbReference>
<feature type="domain" description="Fe/B12 periplasmic-binding" evidence="1">
    <location>
        <begin position="57"/>
        <end position="324"/>
    </location>
</feature>
<dbReference type="Proteomes" id="UP001143747">
    <property type="component" value="Unassembled WGS sequence"/>
</dbReference>
<dbReference type="Gene3D" id="1.20.58.2180">
    <property type="match status" value="1"/>
</dbReference>
<dbReference type="RefSeq" id="WP_274924337.1">
    <property type="nucleotide sequence ID" value="NZ_JAKELO010000002.1"/>
</dbReference>
<keyword evidence="3" id="KW-1185">Reference proteome</keyword>
<dbReference type="InterPro" id="IPR050902">
    <property type="entry name" value="ABC_Transporter_SBP"/>
</dbReference>
<dbReference type="PROSITE" id="PS50983">
    <property type="entry name" value="FE_B12_PBP"/>
    <property type="match status" value="1"/>
</dbReference>
<sequence length="357" mass="38841">MTRLINILGIGLLLIACVMGAACTTQSAPLEESPGSIETVDMLEQTVAVPVPADIDGVLSTAPHVSMIIYMIAPDTLLGWNFPPEDEYISEKYAALPNVGGWYGNIAGNYESFIAMNPDVVFEGFNSKGDPAASIEERQANMGKIPVVGVENTIDALAYDAPITYVGSVLWAEEEAASLNEFYARVLALTEEATGTIPDDEKRTVYYANGPTGLKTSPSGSQHSQLIDICNGVNVAECPTKAVMGQTEVSMEQVVEWNPDVIVCDDKGFYDGVYDDPKWESVTAVKNSDVHYIPSSPYCWFDAPPSTNTIIGIPWVATVIYPDQCGNIDMASLTKEFYAKFYHYDLTDDEVQQLLNP</sequence>
<proteinExistence type="predicted"/>
<reference evidence="2" key="1">
    <citation type="submission" date="2022-01" db="EMBL/GenBank/DDBJ databases">
        <title>Draft genome of Methanogenium marinum DSM 15558.</title>
        <authorList>
            <person name="Chen S.-C."/>
            <person name="You Y.-T."/>
        </authorList>
    </citation>
    <scope>NUCLEOTIDE SEQUENCE</scope>
    <source>
        <strain evidence="2">DSM 15558</strain>
    </source>
</reference>
<gene>
    <name evidence="2" type="ORF">L0665_03560</name>
</gene>
<evidence type="ECO:0000259" key="1">
    <source>
        <dbReference type="PROSITE" id="PS50983"/>
    </source>
</evidence>